<dbReference type="AlphaFoldDB" id="A0A8X6UAY1"/>
<dbReference type="EMBL" id="BMAW01026905">
    <property type="protein sequence ID" value="GFT99376.1"/>
    <property type="molecule type" value="Genomic_DNA"/>
</dbReference>
<evidence type="ECO:0000313" key="1">
    <source>
        <dbReference type="EMBL" id="GFT99376.1"/>
    </source>
</evidence>
<gene>
    <name evidence="1" type="ORF">NPIL_541681</name>
</gene>
<protein>
    <submittedName>
        <fullName evidence="1">Uncharacterized protein</fullName>
    </submittedName>
</protein>
<evidence type="ECO:0000313" key="2">
    <source>
        <dbReference type="Proteomes" id="UP000887013"/>
    </source>
</evidence>
<reference evidence="1" key="1">
    <citation type="submission" date="2020-08" db="EMBL/GenBank/DDBJ databases">
        <title>Multicomponent nature underlies the extraordinary mechanical properties of spider dragline silk.</title>
        <authorList>
            <person name="Kono N."/>
            <person name="Nakamura H."/>
            <person name="Mori M."/>
            <person name="Yoshida Y."/>
            <person name="Ohtoshi R."/>
            <person name="Malay A.D."/>
            <person name="Moran D.A.P."/>
            <person name="Tomita M."/>
            <person name="Numata K."/>
            <person name="Arakawa K."/>
        </authorList>
    </citation>
    <scope>NUCLEOTIDE SEQUENCE</scope>
</reference>
<sequence>MKGTFKHDLVIGEDHYSLTWHVVRTKHLSFEAITGTDILEQASLMFTEEGVEFHKYEGKNYQDQKESIHPEARGSIQEIKSENLRTACITHLLNGILQVGYPKIDAEAK</sequence>
<accession>A0A8X6UAY1</accession>
<dbReference type="Proteomes" id="UP000887013">
    <property type="component" value="Unassembled WGS sequence"/>
</dbReference>
<keyword evidence="2" id="KW-1185">Reference proteome</keyword>
<organism evidence="1 2">
    <name type="scientific">Nephila pilipes</name>
    <name type="common">Giant wood spider</name>
    <name type="synonym">Nephila maculata</name>
    <dbReference type="NCBI Taxonomy" id="299642"/>
    <lineage>
        <taxon>Eukaryota</taxon>
        <taxon>Metazoa</taxon>
        <taxon>Ecdysozoa</taxon>
        <taxon>Arthropoda</taxon>
        <taxon>Chelicerata</taxon>
        <taxon>Arachnida</taxon>
        <taxon>Araneae</taxon>
        <taxon>Araneomorphae</taxon>
        <taxon>Entelegynae</taxon>
        <taxon>Araneoidea</taxon>
        <taxon>Nephilidae</taxon>
        <taxon>Nephila</taxon>
    </lineage>
</organism>
<proteinExistence type="predicted"/>
<name>A0A8X6UAY1_NEPPI</name>
<comment type="caution">
    <text evidence="1">The sequence shown here is derived from an EMBL/GenBank/DDBJ whole genome shotgun (WGS) entry which is preliminary data.</text>
</comment>